<dbReference type="SMART" id="SM00729">
    <property type="entry name" value="Elp3"/>
    <property type="match status" value="1"/>
</dbReference>
<evidence type="ECO:0000256" key="4">
    <source>
        <dbReference type="SAM" id="MobiDB-lite"/>
    </source>
</evidence>
<dbReference type="SFLD" id="SFLDS00029">
    <property type="entry name" value="Radical_SAM"/>
    <property type="match status" value="1"/>
</dbReference>
<keyword evidence="1" id="KW-0479">Metal-binding</keyword>
<evidence type="ECO:0000256" key="2">
    <source>
        <dbReference type="ARBA" id="ARBA00023004"/>
    </source>
</evidence>
<dbReference type="GO" id="GO:0051536">
    <property type="term" value="F:iron-sulfur cluster binding"/>
    <property type="evidence" value="ECO:0007669"/>
    <property type="project" value="UniProtKB-KW"/>
</dbReference>
<evidence type="ECO:0000256" key="3">
    <source>
        <dbReference type="ARBA" id="ARBA00023014"/>
    </source>
</evidence>
<accession>A0A2Z2NXD8</accession>
<dbReference type="Pfam" id="PF04055">
    <property type="entry name" value="Radical_SAM"/>
    <property type="match status" value="1"/>
</dbReference>
<evidence type="ECO:0000259" key="5">
    <source>
        <dbReference type="SMART" id="SM00729"/>
    </source>
</evidence>
<dbReference type="PANTHER" id="PTHR43432:SF3">
    <property type="entry name" value="SLR0285 PROTEIN"/>
    <property type="match status" value="1"/>
</dbReference>
<dbReference type="NCBIfam" id="NF033668">
    <property type="entry name" value="rSAM_PA0069"/>
    <property type="match status" value="1"/>
</dbReference>
<dbReference type="SUPFAM" id="SSF102114">
    <property type="entry name" value="Radical SAM enzymes"/>
    <property type="match status" value="1"/>
</dbReference>
<organism evidence="6 7">
    <name type="scientific">Granulosicoccus antarcticus IMCC3135</name>
    <dbReference type="NCBI Taxonomy" id="1192854"/>
    <lineage>
        <taxon>Bacteria</taxon>
        <taxon>Pseudomonadati</taxon>
        <taxon>Pseudomonadota</taxon>
        <taxon>Gammaproteobacteria</taxon>
        <taxon>Chromatiales</taxon>
        <taxon>Granulosicoccaceae</taxon>
        <taxon>Granulosicoccus</taxon>
    </lineage>
</organism>
<dbReference type="CDD" id="cd01335">
    <property type="entry name" value="Radical_SAM"/>
    <property type="match status" value="1"/>
</dbReference>
<protein>
    <recommendedName>
        <fullName evidence="5">Elp3/MiaA/NifB-like radical SAM core domain-containing protein</fullName>
    </recommendedName>
</protein>
<dbReference type="GO" id="GO:0003824">
    <property type="term" value="F:catalytic activity"/>
    <property type="evidence" value="ECO:0007669"/>
    <property type="project" value="InterPro"/>
</dbReference>
<keyword evidence="7" id="KW-1185">Reference proteome</keyword>
<dbReference type="InterPro" id="IPR040086">
    <property type="entry name" value="MJ0683-like"/>
</dbReference>
<name>A0A2Z2NXD8_9GAMM</name>
<dbReference type="InterPro" id="IPR058240">
    <property type="entry name" value="rSAM_sf"/>
</dbReference>
<dbReference type="SFLD" id="SFLDG01084">
    <property type="entry name" value="Uncharacterised_Radical_SAM_Su"/>
    <property type="match status" value="1"/>
</dbReference>
<gene>
    <name evidence="6" type="ORF">IMCC3135_21760</name>
</gene>
<dbReference type="GO" id="GO:0046872">
    <property type="term" value="F:metal ion binding"/>
    <property type="evidence" value="ECO:0007669"/>
    <property type="project" value="UniProtKB-KW"/>
</dbReference>
<keyword evidence="3" id="KW-0411">Iron-sulfur</keyword>
<dbReference type="AlphaFoldDB" id="A0A2Z2NXD8"/>
<dbReference type="Proteomes" id="UP000250079">
    <property type="component" value="Chromosome"/>
</dbReference>
<dbReference type="EMBL" id="CP018632">
    <property type="protein sequence ID" value="ASJ74428.1"/>
    <property type="molecule type" value="Genomic_DNA"/>
</dbReference>
<dbReference type="InterPro" id="IPR006638">
    <property type="entry name" value="Elp3/MiaA/NifB-like_rSAM"/>
</dbReference>
<dbReference type="Gene3D" id="3.80.30.30">
    <property type="match status" value="1"/>
</dbReference>
<feature type="region of interest" description="Disordered" evidence="4">
    <location>
        <begin position="23"/>
        <end position="47"/>
    </location>
</feature>
<evidence type="ECO:0000313" key="6">
    <source>
        <dbReference type="EMBL" id="ASJ74428.1"/>
    </source>
</evidence>
<evidence type="ECO:0000313" key="7">
    <source>
        <dbReference type="Proteomes" id="UP000250079"/>
    </source>
</evidence>
<evidence type="ECO:0000256" key="1">
    <source>
        <dbReference type="ARBA" id="ARBA00022723"/>
    </source>
</evidence>
<feature type="domain" description="Elp3/MiaA/NifB-like radical SAM core" evidence="5">
    <location>
        <begin position="101"/>
        <end position="326"/>
    </location>
</feature>
<dbReference type="InterPro" id="IPR007197">
    <property type="entry name" value="rSAM"/>
</dbReference>
<dbReference type="KEGG" id="gai:IMCC3135_21760"/>
<sequence length="400" mass="44691">MYGAVMSSNTVYKYSSMAKNASDEQAMFDRPDKRRGRGSQSNRSGRFETLQRMDIDDGWRRTAQLCTDDAYAESATSARTQWREDRAKTVITRNQSPDVHFDQSINPYRGCEHGCAYCFARPSHTYLGHSAGLDFERLLYAKLDAAKLLRGELANPRYQCKPIALGVNTDAYQPLEKRLGITRQILEVLLETEHPVYLITKSALIERDIDLLSQLAARKLITVSISITTLDNQLSHRLEPRAAAPHRRLRTMKALADAGIPVRVSVSPVIPALNEHEIDAIVAASAQAGATGANAIVLRLPHELAQLFPEWLDAHYPLKKERILKAIRSLRAGKLNNSDFSSRFSGEGPRADFIRQQFELACRRHGLATGRPVFATDTTRFVHPQPPAVAPFAGQQISLF</sequence>
<reference evidence="6 7" key="1">
    <citation type="submission" date="2016-12" db="EMBL/GenBank/DDBJ databases">
        <authorList>
            <person name="Song W.-J."/>
            <person name="Kurnit D.M."/>
        </authorList>
    </citation>
    <scope>NUCLEOTIDE SEQUENCE [LARGE SCALE GENOMIC DNA]</scope>
    <source>
        <strain evidence="6 7">IMCC3135</strain>
    </source>
</reference>
<dbReference type="PANTHER" id="PTHR43432">
    <property type="entry name" value="SLR0285 PROTEIN"/>
    <property type="match status" value="1"/>
</dbReference>
<keyword evidence="2" id="KW-0408">Iron</keyword>
<proteinExistence type="predicted"/>